<gene>
    <name evidence="2" type="ORF">PND83_18160</name>
    <name evidence="3" type="ORF">PNE06_16855</name>
</gene>
<dbReference type="EMBL" id="JAQLWV010000029">
    <property type="protein sequence ID" value="MDB7934755.1"/>
    <property type="molecule type" value="Genomic_DNA"/>
</dbReference>
<dbReference type="AlphaFoldDB" id="A0AAW6CKI7"/>
<dbReference type="EMBL" id="JAQLWO010000024">
    <property type="protein sequence ID" value="MDB7907911.1"/>
    <property type="molecule type" value="Genomic_DNA"/>
</dbReference>
<evidence type="ECO:0000313" key="3">
    <source>
        <dbReference type="EMBL" id="MDB7934755.1"/>
    </source>
</evidence>
<evidence type="ECO:0000313" key="2">
    <source>
        <dbReference type="EMBL" id="MDB7907911.1"/>
    </source>
</evidence>
<name>A0AAW6CKI7_FLAPL</name>
<evidence type="ECO:0000313" key="4">
    <source>
        <dbReference type="Proteomes" id="UP001211173"/>
    </source>
</evidence>
<organism evidence="3 4">
    <name type="scientific">Flavonifractor plautii</name>
    <name type="common">Fusobacterium plautii</name>
    <dbReference type="NCBI Taxonomy" id="292800"/>
    <lineage>
        <taxon>Bacteria</taxon>
        <taxon>Bacillati</taxon>
        <taxon>Bacillota</taxon>
        <taxon>Clostridia</taxon>
        <taxon>Eubacteriales</taxon>
        <taxon>Oscillospiraceae</taxon>
        <taxon>Flavonifractor</taxon>
    </lineage>
</organism>
<sequence length="55" mass="6217">MLVKQGRRAGTGMVYGQTQKDRKEKDRPCKKTAELLQQFSGLPRFGKHSLICVPV</sequence>
<reference evidence="3" key="1">
    <citation type="submission" date="2023-01" db="EMBL/GenBank/DDBJ databases">
        <title>Human gut microbiome strain richness.</title>
        <authorList>
            <person name="Chen-Liaw A."/>
        </authorList>
    </citation>
    <scope>NUCLEOTIDE SEQUENCE</scope>
    <source>
        <strain evidence="3">1001287st1_F4_1001285I_161205</strain>
        <strain evidence="2">2225st1_A6_2225SCRN_200828</strain>
    </source>
</reference>
<dbReference type="Proteomes" id="UP001211006">
    <property type="component" value="Unassembled WGS sequence"/>
</dbReference>
<accession>A0AAW6CKI7</accession>
<dbReference type="Proteomes" id="UP001211173">
    <property type="component" value="Unassembled WGS sequence"/>
</dbReference>
<proteinExistence type="predicted"/>
<feature type="region of interest" description="Disordered" evidence="1">
    <location>
        <begin position="1"/>
        <end position="28"/>
    </location>
</feature>
<feature type="compositionally biased region" description="Basic and acidic residues" evidence="1">
    <location>
        <begin position="19"/>
        <end position="28"/>
    </location>
</feature>
<evidence type="ECO:0000256" key="1">
    <source>
        <dbReference type="SAM" id="MobiDB-lite"/>
    </source>
</evidence>
<protein>
    <submittedName>
        <fullName evidence="3">Uncharacterized protein</fullName>
    </submittedName>
</protein>
<dbReference type="RefSeq" id="WP_155857006.1">
    <property type="nucleotide sequence ID" value="NZ_BAABZG010000001.1"/>
</dbReference>
<comment type="caution">
    <text evidence="3">The sequence shown here is derived from an EMBL/GenBank/DDBJ whole genome shotgun (WGS) entry which is preliminary data.</text>
</comment>